<keyword evidence="2" id="KW-1185">Reference proteome</keyword>
<dbReference type="RefSeq" id="WP_307427497.1">
    <property type="nucleotide sequence ID" value="NZ_JAUSVK010000001.1"/>
</dbReference>
<dbReference type="Proteomes" id="UP001237448">
    <property type="component" value="Unassembled WGS sequence"/>
</dbReference>
<protein>
    <submittedName>
        <fullName evidence="1">Uncharacterized protein YutE (UPF0331/DUF86 family)</fullName>
    </submittedName>
</protein>
<gene>
    <name evidence="1" type="ORF">J3R73_002678</name>
</gene>
<comment type="caution">
    <text evidence="1">The sequence shown here is derived from an EMBL/GenBank/DDBJ whole genome shotgun (WGS) entry which is preliminary data.</text>
</comment>
<proteinExistence type="predicted"/>
<evidence type="ECO:0000313" key="1">
    <source>
        <dbReference type="EMBL" id="MDQ0392886.1"/>
    </source>
</evidence>
<organism evidence="1 2">
    <name type="scientific">Labrys monachus</name>
    <dbReference type="NCBI Taxonomy" id="217067"/>
    <lineage>
        <taxon>Bacteria</taxon>
        <taxon>Pseudomonadati</taxon>
        <taxon>Pseudomonadota</taxon>
        <taxon>Alphaproteobacteria</taxon>
        <taxon>Hyphomicrobiales</taxon>
        <taxon>Xanthobacteraceae</taxon>
        <taxon>Labrys</taxon>
    </lineage>
</organism>
<reference evidence="1 2" key="1">
    <citation type="submission" date="2023-07" db="EMBL/GenBank/DDBJ databases">
        <title>Genomic Encyclopedia of Type Strains, Phase IV (KMG-IV): sequencing the most valuable type-strain genomes for metagenomic binning, comparative biology and taxonomic classification.</title>
        <authorList>
            <person name="Goeker M."/>
        </authorList>
    </citation>
    <scope>NUCLEOTIDE SEQUENCE [LARGE SCALE GENOMIC DNA]</scope>
    <source>
        <strain evidence="1 2">DSM 5896</strain>
    </source>
</reference>
<accession>A0ABU0FED5</accession>
<sequence length="94" mass="10516">MQTSDATRHQIEWQQKFIRWLIPRLAGSDEEKEAVMGVILAALAEAHASGIDYCADLIDSINVKRPAHNLDVIRKALRELAHRNRRDTASGPSA</sequence>
<name>A0ABU0FED5_9HYPH</name>
<evidence type="ECO:0000313" key="2">
    <source>
        <dbReference type="Proteomes" id="UP001237448"/>
    </source>
</evidence>
<dbReference type="EMBL" id="JAUSVK010000001">
    <property type="protein sequence ID" value="MDQ0392886.1"/>
    <property type="molecule type" value="Genomic_DNA"/>
</dbReference>